<gene>
    <name evidence="1" type="ORF">P4O66_015998</name>
</gene>
<reference evidence="1" key="1">
    <citation type="submission" date="2023-03" db="EMBL/GenBank/DDBJ databases">
        <title>Electrophorus voltai genome.</title>
        <authorList>
            <person name="Bian C."/>
        </authorList>
    </citation>
    <scope>NUCLEOTIDE SEQUENCE</scope>
    <source>
        <strain evidence="1">CB-2022</strain>
        <tissue evidence="1">Muscle</tissue>
    </source>
</reference>
<dbReference type="EMBL" id="JAROKS010000023">
    <property type="protein sequence ID" value="KAK1788475.1"/>
    <property type="molecule type" value="Genomic_DNA"/>
</dbReference>
<keyword evidence="2" id="KW-1185">Reference proteome</keyword>
<sequence length="87" mass="9990">MGEREERRAVVMEICGFAVGLLLALSATLLVDTQTTDVRSRYIHFLTQHVIEDMELNQCDQVINKRNINKCNTNNCKEINTFIPGHR</sequence>
<dbReference type="Gene3D" id="3.10.130.10">
    <property type="entry name" value="Ribonuclease A-like domain"/>
    <property type="match status" value="1"/>
</dbReference>
<protein>
    <submittedName>
        <fullName evidence="1">Uncharacterized protein</fullName>
    </submittedName>
</protein>
<evidence type="ECO:0000313" key="2">
    <source>
        <dbReference type="Proteomes" id="UP001239994"/>
    </source>
</evidence>
<comment type="caution">
    <text evidence="1">The sequence shown here is derived from an EMBL/GenBank/DDBJ whole genome shotgun (WGS) entry which is preliminary data.</text>
</comment>
<organism evidence="1 2">
    <name type="scientific">Electrophorus voltai</name>
    <dbReference type="NCBI Taxonomy" id="2609070"/>
    <lineage>
        <taxon>Eukaryota</taxon>
        <taxon>Metazoa</taxon>
        <taxon>Chordata</taxon>
        <taxon>Craniata</taxon>
        <taxon>Vertebrata</taxon>
        <taxon>Euteleostomi</taxon>
        <taxon>Actinopterygii</taxon>
        <taxon>Neopterygii</taxon>
        <taxon>Teleostei</taxon>
        <taxon>Ostariophysi</taxon>
        <taxon>Gymnotiformes</taxon>
        <taxon>Gymnotoidei</taxon>
        <taxon>Gymnotidae</taxon>
        <taxon>Electrophorus</taxon>
    </lineage>
</organism>
<accession>A0AAD9DMS8</accession>
<proteinExistence type="predicted"/>
<dbReference type="PROSITE" id="PS00127">
    <property type="entry name" value="RNASE_PANCREATIC"/>
    <property type="match status" value="1"/>
</dbReference>
<dbReference type="InterPro" id="IPR023411">
    <property type="entry name" value="RNaseA_AS"/>
</dbReference>
<evidence type="ECO:0000313" key="1">
    <source>
        <dbReference type="EMBL" id="KAK1788475.1"/>
    </source>
</evidence>
<dbReference type="AlphaFoldDB" id="A0AAD9DMS8"/>
<dbReference type="InterPro" id="IPR036816">
    <property type="entry name" value="RNaseA-like_dom_sf"/>
</dbReference>
<dbReference type="Proteomes" id="UP001239994">
    <property type="component" value="Unassembled WGS sequence"/>
</dbReference>
<name>A0AAD9DMS8_9TELE</name>
<dbReference type="SUPFAM" id="SSF54076">
    <property type="entry name" value="RNase A-like"/>
    <property type="match status" value="1"/>
</dbReference>